<feature type="compositionally biased region" description="Low complexity" evidence="1">
    <location>
        <begin position="82"/>
        <end position="97"/>
    </location>
</feature>
<keyword evidence="2" id="KW-0732">Signal</keyword>
<comment type="caution">
    <text evidence="3">The sequence shown here is derived from an EMBL/GenBank/DDBJ whole genome shotgun (WGS) entry which is preliminary data.</text>
</comment>
<gene>
    <name evidence="3" type="ORF">DY245_04940</name>
</gene>
<accession>A0A371Q9J2</accession>
<feature type="region of interest" description="Disordered" evidence="1">
    <location>
        <begin position="67"/>
        <end position="126"/>
    </location>
</feature>
<reference evidence="3 4" key="1">
    <citation type="submission" date="2018-08" db="EMBL/GenBank/DDBJ databases">
        <title>Streptomyces NEAU-D10 sp. nov., a novel Actinomycete isolated from soil.</title>
        <authorList>
            <person name="Jin L."/>
        </authorList>
    </citation>
    <scope>NUCLEOTIDE SEQUENCE [LARGE SCALE GENOMIC DNA]</scope>
    <source>
        <strain evidence="3 4">NEAU-D10</strain>
    </source>
</reference>
<dbReference type="OrthoDB" id="4326002at2"/>
<evidence type="ECO:0000256" key="2">
    <source>
        <dbReference type="SAM" id="SignalP"/>
    </source>
</evidence>
<protein>
    <recommendedName>
        <fullName evidence="5">Secreted protein</fullName>
    </recommendedName>
</protein>
<feature type="signal peptide" evidence="2">
    <location>
        <begin position="1"/>
        <end position="29"/>
    </location>
</feature>
<evidence type="ECO:0008006" key="5">
    <source>
        <dbReference type="Google" id="ProtNLM"/>
    </source>
</evidence>
<name>A0A371Q9J2_STRIH</name>
<evidence type="ECO:0000256" key="1">
    <source>
        <dbReference type="SAM" id="MobiDB-lite"/>
    </source>
</evidence>
<organism evidence="3 4">
    <name type="scientific">Streptomyces inhibens</name>
    <dbReference type="NCBI Taxonomy" id="2293571"/>
    <lineage>
        <taxon>Bacteria</taxon>
        <taxon>Bacillati</taxon>
        <taxon>Actinomycetota</taxon>
        <taxon>Actinomycetes</taxon>
        <taxon>Kitasatosporales</taxon>
        <taxon>Streptomycetaceae</taxon>
        <taxon>Streptomyces</taxon>
    </lineage>
</organism>
<feature type="compositionally biased region" description="Polar residues" evidence="1">
    <location>
        <begin position="67"/>
        <end position="81"/>
    </location>
</feature>
<evidence type="ECO:0000313" key="4">
    <source>
        <dbReference type="Proteomes" id="UP000262477"/>
    </source>
</evidence>
<sequence length="126" mass="13008">MKNMACVKFMIAGACGLLLAVGGASPAQAWDGLDGYGGDGVWNSDTYADFRAVLRCGPRARVCVNGPVNSGNVRNSQNIHMSGNNSNSGSPTNDNGNTQAHDETNGVKVKANNNQLKAGRGGGQKL</sequence>
<feature type="chain" id="PRO_5016688035" description="Secreted protein" evidence="2">
    <location>
        <begin position="30"/>
        <end position="126"/>
    </location>
</feature>
<dbReference type="Proteomes" id="UP000262477">
    <property type="component" value="Unassembled WGS sequence"/>
</dbReference>
<dbReference type="EMBL" id="QUAC01000029">
    <property type="protein sequence ID" value="REK91369.1"/>
    <property type="molecule type" value="Genomic_DNA"/>
</dbReference>
<evidence type="ECO:0000313" key="3">
    <source>
        <dbReference type="EMBL" id="REK91369.1"/>
    </source>
</evidence>
<proteinExistence type="predicted"/>
<keyword evidence="4" id="KW-1185">Reference proteome</keyword>
<dbReference type="AlphaFoldDB" id="A0A371Q9J2"/>